<dbReference type="EMBL" id="DVMR01000045">
    <property type="protein sequence ID" value="HIU43729.1"/>
    <property type="molecule type" value="Genomic_DNA"/>
</dbReference>
<dbReference type="GO" id="GO:0004534">
    <property type="term" value="F:5'-3' RNA exonuclease activity"/>
    <property type="evidence" value="ECO:0007669"/>
    <property type="project" value="TreeGrafter"/>
</dbReference>
<evidence type="ECO:0000313" key="2">
    <source>
        <dbReference type="Proteomes" id="UP000824073"/>
    </source>
</evidence>
<reference evidence="1" key="1">
    <citation type="submission" date="2020-10" db="EMBL/GenBank/DDBJ databases">
        <authorList>
            <person name="Gilroy R."/>
        </authorList>
    </citation>
    <scope>NUCLEOTIDE SEQUENCE</scope>
    <source>
        <strain evidence="1">CHK191-8634</strain>
    </source>
</reference>
<evidence type="ECO:0000313" key="1">
    <source>
        <dbReference type="EMBL" id="HIU43729.1"/>
    </source>
</evidence>
<dbReference type="AlphaFoldDB" id="A0A9D1IX81"/>
<proteinExistence type="predicted"/>
<dbReference type="SUPFAM" id="SSF89550">
    <property type="entry name" value="PHP domain-like"/>
    <property type="match status" value="1"/>
</dbReference>
<gene>
    <name evidence="1" type="ORF">IAB67_05465</name>
</gene>
<dbReference type="PANTHER" id="PTHR42924">
    <property type="entry name" value="EXONUCLEASE"/>
    <property type="match status" value="1"/>
</dbReference>
<evidence type="ECO:0008006" key="3">
    <source>
        <dbReference type="Google" id="ProtNLM"/>
    </source>
</evidence>
<sequence>MRLYYDFHMHSCLSLCAEDDMTPANIAGMAALAGLDTFALSDHQSAKNCPACAFHAAQHGLLFLPALELCTREEVHVLCLFAELRHALDFTEYVGQRLLITPPARKRSLWRQTIMAENDVPVGQEPLWLGSPADIGIYDTAALVHDAGGLAIPAHMDRPSASIIANLGLYDPAMGFALCELTAGCDEQRFVREHPELRGMRFIRGGDAHDLAAIPDRQWTIDVPERTPQAVLRVLSGQG</sequence>
<name>A0A9D1IX81_9CLOT</name>
<accession>A0A9D1IX81</accession>
<dbReference type="GO" id="GO:0035312">
    <property type="term" value="F:5'-3' DNA exonuclease activity"/>
    <property type="evidence" value="ECO:0007669"/>
    <property type="project" value="TreeGrafter"/>
</dbReference>
<dbReference type="Proteomes" id="UP000824073">
    <property type="component" value="Unassembled WGS sequence"/>
</dbReference>
<reference evidence="1" key="2">
    <citation type="journal article" date="2021" name="PeerJ">
        <title>Extensive microbial diversity within the chicken gut microbiome revealed by metagenomics and culture.</title>
        <authorList>
            <person name="Gilroy R."/>
            <person name="Ravi A."/>
            <person name="Getino M."/>
            <person name="Pursley I."/>
            <person name="Horton D.L."/>
            <person name="Alikhan N.F."/>
            <person name="Baker D."/>
            <person name="Gharbi K."/>
            <person name="Hall N."/>
            <person name="Watson M."/>
            <person name="Adriaenssens E.M."/>
            <person name="Foster-Nyarko E."/>
            <person name="Jarju S."/>
            <person name="Secka A."/>
            <person name="Antonio M."/>
            <person name="Oren A."/>
            <person name="Chaudhuri R.R."/>
            <person name="La Ragione R."/>
            <person name="Hildebrand F."/>
            <person name="Pallen M.J."/>
        </authorList>
    </citation>
    <scope>NUCLEOTIDE SEQUENCE</scope>
    <source>
        <strain evidence="1">CHK191-8634</strain>
    </source>
</reference>
<organism evidence="1 2">
    <name type="scientific">Candidatus Ventrousia excrementavium</name>
    <dbReference type="NCBI Taxonomy" id="2840961"/>
    <lineage>
        <taxon>Bacteria</taxon>
        <taxon>Bacillati</taxon>
        <taxon>Bacillota</taxon>
        <taxon>Clostridia</taxon>
        <taxon>Eubacteriales</taxon>
        <taxon>Clostridiaceae</taxon>
        <taxon>Clostridiaceae incertae sedis</taxon>
        <taxon>Candidatus Ventrousia</taxon>
    </lineage>
</organism>
<dbReference type="InterPro" id="IPR016195">
    <property type="entry name" value="Pol/histidinol_Pase-like"/>
</dbReference>
<dbReference type="Gene3D" id="3.20.20.140">
    <property type="entry name" value="Metal-dependent hydrolases"/>
    <property type="match status" value="1"/>
</dbReference>
<dbReference type="InterPro" id="IPR052018">
    <property type="entry name" value="PHP_domain"/>
</dbReference>
<comment type="caution">
    <text evidence="1">The sequence shown here is derived from an EMBL/GenBank/DDBJ whole genome shotgun (WGS) entry which is preliminary data.</text>
</comment>
<dbReference type="CDD" id="cd07432">
    <property type="entry name" value="PHP_HisPPase"/>
    <property type="match status" value="1"/>
</dbReference>
<dbReference type="PANTHER" id="PTHR42924:SF3">
    <property type="entry name" value="POLYMERASE_HISTIDINOL PHOSPHATASE N-TERMINAL DOMAIN-CONTAINING PROTEIN"/>
    <property type="match status" value="1"/>
</dbReference>
<protein>
    <recommendedName>
        <fullName evidence="3">Phosphoesterase</fullName>
    </recommendedName>
</protein>